<name>A0A512DRY0_9PROT</name>
<comment type="caution">
    <text evidence="1">The sequence shown here is derived from an EMBL/GenBank/DDBJ whole genome shotgun (WGS) entry which is preliminary data.</text>
</comment>
<dbReference type="AlphaFoldDB" id="A0A512DRY0"/>
<dbReference type="EMBL" id="BJYZ01000015">
    <property type="protein sequence ID" value="GEO39243.1"/>
    <property type="molecule type" value="Genomic_DNA"/>
</dbReference>
<keyword evidence="2" id="KW-1185">Reference proteome</keyword>
<evidence type="ECO:0000313" key="1">
    <source>
        <dbReference type="EMBL" id="GEO39243.1"/>
    </source>
</evidence>
<dbReference type="OrthoDB" id="7304956at2"/>
<reference evidence="1 2" key="1">
    <citation type="submission" date="2019-07" db="EMBL/GenBank/DDBJ databases">
        <title>Whole genome shotgun sequence of Skermanella aerolata NBRC 106429.</title>
        <authorList>
            <person name="Hosoyama A."/>
            <person name="Uohara A."/>
            <person name="Ohji S."/>
            <person name="Ichikawa N."/>
        </authorList>
    </citation>
    <scope>NUCLEOTIDE SEQUENCE [LARGE SCALE GENOMIC DNA]</scope>
    <source>
        <strain evidence="1 2">NBRC 106429</strain>
    </source>
</reference>
<organism evidence="1 2">
    <name type="scientific">Skermanella aerolata</name>
    <dbReference type="NCBI Taxonomy" id="393310"/>
    <lineage>
        <taxon>Bacteria</taxon>
        <taxon>Pseudomonadati</taxon>
        <taxon>Pseudomonadota</taxon>
        <taxon>Alphaproteobacteria</taxon>
        <taxon>Rhodospirillales</taxon>
        <taxon>Azospirillaceae</taxon>
        <taxon>Skermanella</taxon>
    </lineage>
</organism>
<protein>
    <submittedName>
        <fullName evidence="1">Uncharacterized protein</fullName>
    </submittedName>
</protein>
<gene>
    <name evidence="1" type="ORF">SAE02_33910</name>
</gene>
<dbReference type="RefSeq" id="WP_044431138.1">
    <property type="nucleotide sequence ID" value="NZ_BJYZ01000015.1"/>
</dbReference>
<dbReference type="Proteomes" id="UP000321523">
    <property type="component" value="Unassembled WGS sequence"/>
</dbReference>
<proteinExistence type="predicted"/>
<sequence>MSNSGSSDASTTTASTAAFTAGSSIVDLAEVRAARSRTAPAADATRVAGDDLFEGIERQAWIVGTAAELMISGMNRFIDELDVLMSEVKVAKEFCSACQEACELEDLDAMIEARDRLRAEFNSRSTSAAGLAAE</sequence>
<evidence type="ECO:0000313" key="2">
    <source>
        <dbReference type="Proteomes" id="UP000321523"/>
    </source>
</evidence>
<accession>A0A512DRY0</accession>